<keyword evidence="5" id="KW-1185">Reference proteome</keyword>
<proteinExistence type="predicted"/>
<evidence type="ECO:0000256" key="1">
    <source>
        <dbReference type="ARBA" id="ARBA00022679"/>
    </source>
</evidence>
<dbReference type="SUPFAM" id="SSF56214">
    <property type="entry name" value="4'-phosphopantetheinyl transferase"/>
    <property type="match status" value="1"/>
</dbReference>
<evidence type="ECO:0000313" key="5">
    <source>
        <dbReference type="Proteomes" id="UP000004946"/>
    </source>
</evidence>
<dbReference type="Gene3D" id="3.90.470.20">
    <property type="entry name" value="4'-phosphopantetheinyl transferase domain"/>
    <property type="match status" value="1"/>
</dbReference>
<dbReference type="HOGENOM" id="CLU_1174524_0_0_11"/>
<dbReference type="GO" id="GO:0008897">
    <property type="term" value="F:holo-[acyl-carrier-protein] synthase activity"/>
    <property type="evidence" value="ECO:0007669"/>
    <property type="project" value="InterPro"/>
</dbReference>
<keyword evidence="1 4" id="KW-0808">Transferase</keyword>
<dbReference type="Proteomes" id="UP000004946">
    <property type="component" value="Chromosome"/>
</dbReference>
<feature type="domain" description="4'-phosphopantetheinyl transferase" evidence="3">
    <location>
        <begin position="91"/>
        <end position="146"/>
    </location>
</feature>
<feature type="compositionally biased region" description="Basic and acidic residues" evidence="2">
    <location>
        <begin position="1"/>
        <end position="10"/>
    </location>
</feature>
<dbReference type="InterPro" id="IPR037143">
    <property type="entry name" value="4-PPantetheinyl_Trfase_dom_sf"/>
</dbReference>
<dbReference type="InterPro" id="IPR008278">
    <property type="entry name" value="4-PPantetheinyl_Trfase_dom"/>
</dbReference>
<organism evidence="4 5">
    <name type="scientific">Parascardovia denticolens DSM 10105 = JCM 12538</name>
    <dbReference type="NCBI Taxonomy" id="864564"/>
    <lineage>
        <taxon>Bacteria</taxon>
        <taxon>Bacillati</taxon>
        <taxon>Actinomycetota</taxon>
        <taxon>Actinomycetes</taxon>
        <taxon>Bifidobacteriales</taxon>
        <taxon>Bifidobacteriaceae</taxon>
        <taxon>Parascardovia</taxon>
    </lineage>
</organism>
<protein>
    <submittedName>
        <fullName evidence="4">Phosphopantetheine--protein transferase domain protein</fullName>
    </submittedName>
</protein>
<dbReference type="GO" id="GO:0000287">
    <property type="term" value="F:magnesium ion binding"/>
    <property type="evidence" value="ECO:0007669"/>
    <property type="project" value="InterPro"/>
</dbReference>
<reference evidence="4 5" key="1">
    <citation type="submission" date="2010-12" db="EMBL/GenBank/DDBJ databases">
        <authorList>
            <person name="Muzny D."/>
            <person name="Qin X."/>
            <person name="Buhay C."/>
            <person name="Dugan-Rocha S."/>
            <person name="Ding Y."/>
            <person name="Chen G."/>
            <person name="Hawes A."/>
            <person name="Holder M."/>
            <person name="Jhangiani S."/>
            <person name="Johnson A."/>
            <person name="Khan Z."/>
            <person name="Li Z."/>
            <person name="Liu W."/>
            <person name="Liu X."/>
            <person name="Perez L."/>
            <person name="Shen H."/>
            <person name="Wang Q."/>
            <person name="Watt J."/>
            <person name="Xi L."/>
            <person name="Xin Y."/>
            <person name="Zhou J."/>
            <person name="Deng J."/>
            <person name="Jiang H."/>
            <person name="Liu Y."/>
            <person name="Qu J."/>
            <person name="Song X.-Z."/>
            <person name="Zhang L."/>
            <person name="Villasana D."/>
            <person name="Johnson A."/>
            <person name="Liu J."/>
            <person name="Liyanage D."/>
            <person name="Lorensuhewa L."/>
            <person name="Robinson T."/>
            <person name="Song A."/>
            <person name="Song B.-B."/>
            <person name="Dinh H."/>
            <person name="Thornton R."/>
            <person name="Coyle M."/>
            <person name="Francisco L."/>
            <person name="Jackson L."/>
            <person name="Javaid M."/>
            <person name="Korchina V."/>
            <person name="Kovar C."/>
            <person name="Mata R."/>
            <person name="Mathew T."/>
            <person name="Ngo R."/>
            <person name="Nguyen L."/>
            <person name="Nguyen N."/>
            <person name="Okwuonu G."/>
            <person name="Ongeri F."/>
            <person name="Pham C."/>
            <person name="Simmons D."/>
            <person name="Wilczek-Boney K."/>
            <person name="Hale W."/>
            <person name="Jakkamsetti A."/>
            <person name="Pham P."/>
            <person name="Ruth R."/>
            <person name="San Lucas F."/>
            <person name="Warren J."/>
            <person name="Zhang J."/>
            <person name="Zhao Z."/>
            <person name="Zhou C."/>
            <person name="Zhu D."/>
            <person name="Lee S."/>
            <person name="Bess C."/>
            <person name="Blankenburg K."/>
            <person name="Forbes L."/>
            <person name="Fu Q."/>
            <person name="Gubbala S."/>
            <person name="Hirani K."/>
            <person name="Jayaseelan J.C."/>
            <person name="Lara F."/>
            <person name="Munidasa M."/>
            <person name="Palculict T."/>
            <person name="Patil S."/>
            <person name="Pu L.-L."/>
            <person name="Saada N."/>
            <person name="Tang L."/>
            <person name="Weissenberger G."/>
            <person name="Zhu Y."/>
            <person name="Hemphill L."/>
            <person name="Shang Y."/>
            <person name="Youmans B."/>
            <person name="Ayvaz T."/>
            <person name="Ross M."/>
            <person name="Santibanez J."/>
            <person name="Aqrawi P."/>
            <person name="Gross S."/>
            <person name="Joshi V."/>
            <person name="Fowler G."/>
            <person name="Nazareth L."/>
            <person name="Reid J."/>
            <person name="Worley K."/>
            <person name="Petrosino J."/>
            <person name="Highlander S."/>
            <person name="Gibbs R."/>
        </authorList>
    </citation>
    <scope>NUCLEOTIDE SEQUENCE [LARGE SCALE GENOMIC DNA]</scope>
    <source>
        <strain evidence="4 5">DSM 10105</strain>
    </source>
</reference>
<name>E6K0M1_PARDN</name>
<gene>
    <name evidence="4" type="ORF">HMPREF0620_0364</name>
</gene>
<dbReference type="AlphaFoldDB" id="E6K0M1"/>
<comment type="caution">
    <text evidence="4">The sequence shown here is derived from an EMBL/GenBank/DDBJ whole genome shotgun (WGS) entry which is preliminary data.</text>
</comment>
<sequence length="236" mass="24823">MRLLIDDKEGGSMMGDMHDGMAGGTAGGTTESVGDEEGGSHPLRPLWGMGHDLVFIDDFAGLVGQSSPASLGAPSAPVSSAGFVAAAALSRCSAFTRSSFSSQEIRQAQQRAATKNDSFALHLAGRWAAKESFVKAWCQLLSFAPSSRVEPASDGNLSQDGNSSYGGYPYSLENFPWKEVEIIADAHGVPSLRLSAKLDKAFRGSLDLASDQPVDFRLSISHDGHYASAVLGIGIR</sequence>
<evidence type="ECO:0000256" key="2">
    <source>
        <dbReference type="SAM" id="MobiDB-lite"/>
    </source>
</evidence>
<dbReference type="eggNOG" id="COG0736">
    <property type="taxonomic scope" value="Bacteria"/>
</dbReference>
<dbReference type="EMBL" id="AEON01000001">
    <property type="protein sequence ID" value="EFT83359.1"/>
    <property type="molecule type" value="Genomic_DNA"/>
</dbReference>
<dbReference type="Pfam" id="PF01648">
    <property type="entry name" value="ACPS"/>
    <property type="match status" value="1"/>
</dbReference>
<evidence type="ECO:0000259" key="3">
    <source>
        <dbReference type="Pfam" id="PF01648"/>
    </source>
</evidence>
<feature type="region of interest" description="Disordered" evidence="2">
    <location>
        <begin position="1"/>
        <end position="40"/>
    </location>
</feature>
<accession>E6K0M1</accession>
<evidence type="ECO:0000313" key="4">
    <source>
        <dbReference type="EMBL" id="EFT83359.1"/>
    </source>
</evidence>